<gene>
    <name evidence="4" type="ORF">SAMEA4029010_CIC11G00000000419</name>
</gene>
<dbReference type="GO" id="GO:0031515">
    <property type="term" value="C:tRNA (m1A) methyltransferase complex"/>
    <property type="evidence" value="ECO:0007669"/>
    <property type="project" value="InterPro"/>
</dbReference>
<dbReference type="PANTHER" id="PTHR12133">
    <property type="entry name" value="TRNA (ADENINE(58)-N(1))-METHYLTRANSFERASE"/>
    <property type="match status" value="1"/>
</dbReference>
<evidence type="ECO:0000256" key="3">
    <source>
        <dbReference type="ARBA" id="ARBA00033309"/>
    </source>
</evidence>
<dbReference type="Proteomes" id="UP000182334">
    <property type="component" value="Chromosome III"/>
</dbReference>
<dbReference type="SUPFAM" id="SSF53335">
    <property type="entry name" value="S-adenosyl-L-methionine-dependent methyltransferases"/>
    <property type="match status" value="1"/>
</dbReference>
<dbReference type="EC" id="2.1.1.220" evidence="1"/>
<dbReference type="AlphaFoldDB" id="A0A1L0G7C7"/>
<dbReference type="PANTHER" id="PTHR12133:SF1">
    <property type="entry name" value="TRNA (ADENINE(58)-N(1))-METHYLTRANSFERASE, MITOCHONDRIAL"/>
    <property type="match status" value="1"/>
</dbReference>
<sequence>MWCRRLYSTFKEGDTVLIRPLKNVAQAHLSRPLAKDSVVQTQHGDVHHNDIIGQPKRVFLGYRGKKIHKNQKDLRYIAVEPTLDEYTSMIKRKAQPIYSMDANVIVLLADIDVDVPEEGEEPKCFLEAGTGNGSLTISICGAIHGSNALARHYNDDSRRGAILYSIDRREDHLKMGAWNVCNYKRGRYIEDVEFGVYSLPLEWLKAHSTVELSGVFLDLPDPHIYFADIAKQMCLDATLIVFCPSVTQILRCREELADSRLRNDPIDLLLVKTVELPPGNGGGTREWDVNTAFTRETGEKVSVCRPKVGARVVGGGFVGIFKRLSVIGDSLQATVDAAKTKEIGIM</sequence>
<dbReference type="OrthoDB" id="5585464at2759"/>
<evidence type="ECO:0000313" key="5">
    <source>
        <dbReference type="Proteomes" id="UP000182334"/>
    </source>
</evidence>
<dbReference type="GO" id="GO:0030488">
    <property type="term" value="P:tRNA methylation"/>
    <property type="evidence" value="ECO:0007669"/>
    <property type="project" value="InterPro"/>
</dbReference>
<evidence type="ECO:0000313" key="4">
    <source>
        <dbReference type="EMBL" id="SGZ52421.1"/>
    </source>
</evidence>
<organism evidence="4 5">
    <name type="scientific">Sungouiella intermedia</name>
    <dbReference type="NCBI Taxonomy" id="45354"/>
    <lineage>
        <taxon>Eukaryota</taxon>
        <taxon>Fungi</taxon>
        <taxon>Dikarya</taxon>
        <taxon>Ascomycota</taxon>
        <taxon>Saccharomycotina</taxon>
        <taxon>Pichiomycetes</taxon>
        <taxon>Metschnikowiaceae</taxon>
        <taxon>Sungouiella</taxon>
    </lineage>
</organism>
<name>A0A1L0G7C7_9ASCO</name>
<protein>
    <recommendedName>
        <fullName evidence="2">tRNA (adenine(58)-N(1))-methyltransferase catalytic subunit TRM61</fullName>
        <ecNumber evidence="1">2.1.1.220</ecNumber>
    </recommendedName>
    <alternativeName>
        <fullName evidence="3">tRNA(m1A58)-methyltransferase subunit TRM61</fullName>
    </alternativeName>
</protein>
<proteinExistence type="predicted"/>
<dbReference type="PROSITE" id="PS51620">
    <property type="entry name" value="SAM_TRM61"/>
    <property type="match status" value="1"/>
</dbReference>
<dbReference type="GO" id="GO:0160107">
    <property type="term" value="F:tRNA (adenine(58)-N1)-methyltransferase activity"/>
    <property type="evidence" value="ECO:0007669"/>
    <property type="project" value="UniProtKB-EC"/>
</dbReference>
<dbReference type="STRING" id="45354.A0A1L0G7C7"/>
<dbReference type="InterPro" id="IPR029063">
    <property type="entry name" value="SAM-dependent_MTases_sf"/>
</dbReference>
<dbReference type="GO" id="GO:0005739">
    <property type="term" value="C:mitochondrion"/>
    <property type="evidence" value="ECO:0007669"/>
    <property type="project" value="TreeGrafter"/>
</dbReference>
<dbReference type="EMBL" id="LT635758">
    <property type="protein sequence ID" value="SGZ52421.1"/>
    <property type="molecule type" value="Genomic_DNA"/>
</dbReference>
<dbReference type="Gene3D" id="3.40.50.150">
    <property type="entry name" value="Vaccinia Virus protein VP39"/>
    <property type="match status" value="1"/>
</dbReference>
<evidence type="ECO:0000256" key="1">
    <source>
        <dbReference type="ARBA" id="ARBA00012796"/>
    </source>
</evidence>
<reference evidence="4 5" key="1">
    <citation type="submission" date="2016-10" db="EMBL/GenBank/DDBJ databases">
        <authorList>
            <person name="de Groot N.N."/>
        </authorList>
    </citation>
    <scope>NUCLEOTIDE SEQUENCE [LARGE SCALE GENOMIC DNA]</scope>
    <source>
        <strain evidence="4 5">CBS 141442</strain>
    </source>
</reference>
<accession>A0A1L0G7C7</accession>
<dbReference type="InterPro" id="IPR014816">
    <property type="entry name" value="tRNA_MeTrfase_Gcd14"/>
</dbReference>
<keyword evidence="5" id="KW-1185">Reference proteome</keyword>
<evidence type="ECO:0000256" key="2">
    <source>
        <dbReference type="ARBA" id="ARBA00015963"/>
    </source>
</evidence>